<dbReference type="Proteomes" id="UP000179807">
    <property type="component" value="Unassembled WGS sequence"/>
</dbReference>
<evidence type="ECO:0000256" key="4">
    <source>
        <dbReference type="ARBA" id="ARBA00022777"/>
    </source>
</evidence>
<dbReference type="GO" id="GO:0005524">
    <property type="term" value="F:ATP binding"/>
    <property type="evidence" value="ECO:0007669"/>
    <property type="project" value="UniProtKB-UniRule"/>
</dbReference>
<evidence type="ECO:0000256" key="2">
    <source>
        <dbReference type="ARBA" id="ARBA00022679"/>
    </source>
</evidence>
<organism evidence="9 10">
    <name type="scientific">Tritrichomonas foetus</name>
    <dbReference type="NCBI Taxonomy" id="1144522"/>
    <lineage>
        <taxon>Eukaryota</taxon>
        <taxon>Metamonada</taxon>
        <taxon>Parabasalia</taxon>
        <taxon>Tritrichomonadida</taxon>
        <taxon>Tritrichomonadidae</taxon>
        <taxon>Tritrichomonas</taxon>
    </lineage>
</organism>
<evidence type="ECO:0000256" key="7">
    <source>
        <dbReference type="RuleBase" id="RU000304"/>
    </source>
</evidence>
<feature type="binding site" evidence="6">
    <location>
        <position position="45"/>
    </location>
    <ligand>
        <name>ATP</name>
        <dbReference type="ChEBI" id="CHEBI:30616"/>
    </ligand>
</feature>
<name>A0A1J4JMX9_9EUKA</name>
<dbReference type="InterPro" id="IPR001245">
    <property type="entry name" value="Ser-Thr/Tyr_kinase_cat_dom"/>
</dbReference>
<keyword evidence="4 9" id="KW-0418">Kinase</keyword>
<dbReference type="VEuPathDB" id="TrichDB:TRFO_35006"/>
<proteinExistence type="inferred from homology"/>
<dbReference type="OrthoDB" id="541276at2759"/>
<protein>
    <submittedName>
        <fullName evidence="9">CAMK family protein kinase</fullName>
    </submittedName>
</protein>
<dbReference type="PANTHER" id="PTHR24345:SF91">
    <property type="entry name" value="SERINE_THREONINE-PROTEIN KINASE PLK4"/>
    <property type="match status" value="1"/>
</dbReference>
<dbReference type="SUPFAM" id="SSF56112">
    <property type="entry name" value="Protein kinase-like (PK-like)"/>
    <property type="match status" value="1"/>
</dbReference>
<evidence type="ECO:0000259" key="8">
    <source>
        <dbReference type="PROSITE" id="PS50011"/>
    </source>
</evidence>
<keyword evidence="3 6" id="KW-0547">Nucleotide-binding</keyword>
<evidence type="ECO:0000256" key="5">
    <source>
        <dbReference type="ARBA" id="ARBA00022840"/>
    </source>
</evidence>
<evidence type="ECO:0000313" key="10">
    <source>
        <dbReference type="Proteomes" id="UP000179807"/>
    </source>
</evidence>
<accession>A0A1J4JMX9</accession>
<dbReference type="FunFam" id="1.10.510.10:FF:000956">
    <property type="entry name" value="CAMK family protein kinase"/>
    <property type="match status" value="1"/>
</dbReference>
<evidence type="ECO:0000313" key="9">
    <source>
        <dbReference type="EMBL" id="OHS98604.1"/>
    </source>
</evidence>
<dbReference type="RefSeq" id="XP_068351741.1">
    <property type="nucleotide sequence ID" value="XM_068509998.1"/>
</dbReference>
<dbReference type="PRINTS" id="PR00109">
    <property type="entry name" value="TYRKINASE"/>
</dbReference>
<keyword evidence="10" id="KW-1185">Reference proteome</keyword>
<dbReference type="Pfam" id="PF00069">
    <property type="entry name" value="Pkinase"/>
    <property type="match status" value="1"/>
</dbReference>
<reference evidence="9" key="1">
    <citation type="submission" date="2016-10" db="EMBL/GenBank/DDBJ databases">
        <authorList>
            <person name="Benchimol M."/>
            <person name="Almeida L.G."/>
            <person name="Vasconcelos A.T."/>
            <person name="Perreira-Neves A."/>
            <person name="Rosa I.A."/>
            <person name="Tasca T."/>
            <person name="Bogo M.R."/>
            <person name="de Souza W."/>
        </authorList>
    </citation>
    <scope>NUCLEOTIDE SEQUENCE [LARGE SCALE GENOMIC DNA]</scope>
    <source>
        <strain evidence="9">K</strain>
    </source>
</reference>
<keyword evidence="2" id="KW-0808">Transferase</keyword>
<dbReference type="InterPro" id="IPR011009">
    <property type="entry name" value="Kinase-like_dom_sf"/>
</dbReference>
<keyword evidence="5 6" id="KW-0067">ATP-binding</keyword>
<dbReference type="GO" id="GO:0004674">
    <property type="term" value="F:protein serine/threonine kinase activity"/>
    <property type="evidence" value="ECO:0007669"/>
    <property type="project" value="UniProtKB-KW"/>
</dbReference>
<dbReference type="GO" id="GO:0005634">
    <property type="term" value="C:nucleus"/>
    <property type="evidence" value="ECO:0007669"/>
    <property type="project" value="TreeGrafter"/>
</dbReference>
<feature type="domain" description="Protein kinase" evidence="8">
    <location>
        <begin position="17"/>
        <end position="267"/>
    </location>
</feature>
<sequence length="349" mass="39880">MEPPQPDVNFPHHFGRYTYKNVIGRGAYGIVVDAIGPNKEEFAVKIISRNFLQETNTFFAFEQELRVHQHLGHSNIVGIKEIIYEEDFIFIVMELCSKGDLFTFISEEGPLNITTVRHIFFQILLSVQYLHKREIAHLDLKPDNILITKDGQAKLSDFGCCEAPPKRQTFGAIGTLYYAAPEILTRKYTENLPADIWSLGIILFAMTAGSLPWLPGTDEEICDQILKGNLTMPHDLPSNVYKIMYKCCQVDRDARPTIDELIGDPWFDIERQKIDQVQHKVKIMNSSASLKTLRFQTKKKIEVRPNSSVTEINTRGVTTYKSLPRIAMSGSHSNFVRSNRSRSILFETH</sequence>
<dbReference type="PROSITE" id="PS00107">
    <property type="entry name" value="PROTEIN_KINASE_ATP"/>
    <property type="match status" value="1"/>
</dbReference>
<dbReference type="Gene3D" id="1.10.510.10">
    <property type="entry name" value="Transferase(Phosphotransferase) domain 1"/>
    <property type="match status" value="1"/>
</dbReference>
<dbReference type="InterPro" id="IPR008271">
    <property type="entry name" value="Ser/Thr_kinase_AS"/>
</dbReference>
<dbReference type="InterPro" id="IPR017441">
    <property type="entry name" value="Protein_kinase_ATP_BS"/>
</dbReference>
<dbReference type="PANTHER" id="PTHR24345">
    <property type="entry name" value="SERINE/THREONINE-PROTEIN KINASE PLK"/>
    <property type="match status" value="1"/>
</dbReference>
<gene>
    <name evidence="9" type="ORF">TRFO_35006</name>
</gene>
<keyword evidence="1 7" id="KW-0723">Serine/threonine-protein kinase</keyword>
<dbReference type="SMART" id="SM00220">
    <property type="entry name" value="S_TKc"/>
    <property type="match status" value="1"/>
</dbReference>
<dbReference type="PROSITE" id="PS00108">
    <property type="entry name" value="PROTEIN_KINASE_ST"/>
    <property type="match status" value="1"/>
</dbReference>
<dbReference type="PROSITE" id="PS50011">
    <property type="entry name" value="PROTEIN_KINASE_DOM"/>
    <property type="match status" value="1"/>
</dbReference>
<dbReference type="InterPro" id="IPR000719">
    <property type="entry name" value="Prot_kinase_dom"/>
</dbReference>
<evidence type="ECO:0000256" key="6">
    <source>
        <dbReference type="PROSITE-ProRule" id="PRU10141"/>
    </source>
</evidence>
<dbReference type="EMBL" id="MLAK01001047">
    <property type="protein sequence ID" value="OHS98604.1"/>
    <property type="molecule type" value="Genomic_DNA"/>
</dbReference>
<dbReference type="GeneID" id="94844702"/>
<dbReference type="AlphaFoldDB" id="A0A1J4JMX9"/>
<comment type="similarity">
    <text evidence="7">Belongs to the protein kinase superfamily.</text>
</comment>
<comment type="caution">
    <text evidence="9">The sequence shown here is derived from an EMBL/GenBank/DDBJ whole genome shotgun (WGS) entry which is preliminary data.</text>
</comment>
<evidence type="ECO:0000256" key="1">
    <source>
        <dbReference type="ARBA" id="ARBA00022527"/>
    </source>
</evidence>
<evidence type="ECO:0000256" key="3">
    <source>
        <dbReference type="ARBA" id="ARBA00022741"/>
    </source>
</evidence>